<name>A0ABT2T5L9_9FIRM</name>
<protein>
    <submittedName>
        <fullName evidence="1">Uncharacterized protein</fullName>
    </submittedName>
</protein>
<reference evidence="1 2" key="1">
    <citation type="journal article" date="2021" name="ISME Commun">
        <title>Automated analysis of genomic sequences facilitates high-throughput and comprehensive description of bacteria.</title>
        <authorList>
            <person name="Hitch T.C.A."/>
        </authorList>
    </citation>
    <scope>NUCLEOTIDE SEQUENCE [LARGE SCALE GENOMIC DNA]</scope>
    <source>
        <strain evidence="1 2">Sanger_18</strain>
    </source>
</reference>
<keyword evidence="2" id="KW-1185">Reference proteome</keyword>
<proteinExistence type="predicted"/>
<sequence length="53" mass="6303">MDELLLKYVDEFDENFPVFLFRSEDEDEIKATIQKCLDDGIPCKIPENLECKY</sequence>
<evidence type="ECO:0000313" key="1">
    <source>
        <dbReference type="EMBL" id="MCU6745561.1"/>
    </source>
</evidence>
<comment type="caution">
    <text evidence="1">The sequence shown here is derived from an EMBL/GenBank/DDBJ whole genome shotgun (WGS) entry which is preliminary data.</text>
</comment>
<dbReference type="EMBL" id="JAOQKJ010000013">
    <property type="protein sequence ID" value="MCU6745561.1"/>
    <property type="molecule type" value="Genomic_DNA"/>
</dbReference>
<organism evidence="1 2">
    <name type="scientific">Suilimivivens aceti</name>
    <dbReference type="NCBI Taxonomy" id="2981774"/>
    <lineage>
        <taxon>Bacteria</taxon>
        <taxon>Bacillati</taxon>
        <taxon>Bacillota</taxon>
        <taxon>Clostridia</taxon>
        <taxon>Lachnospirales</taxon>
        <taxon>Lachnospiraceae</taxon>
        <taxon>Suilimivivens</taxon>
    </lineage>
</organism>
<dbReference type="RefSeq" id="WP_262575587.1">
    <property type="nucleotide sequence ID" value="NZ_JAOQKJ010000013.1"/>
</dbReference>
<dbReference type="Proteomes" id="UP001652432">
    <property type="component" value="Unassembled WGS sequence"/>
</dbReference>
<gene>
    <name evidence="1" type="ORF">OCV77_13875</name>
</gene>
<accession>A0ABT2T5L9</accession>
<evidence type="ECO:0000313" key="2">
    <source>
        <dbReference type="Proteomes" id="UP001652432"/>
    </source>
</evidence>